<name>A0A1Z4LMH7_9CYAN</name>
<protein>
    <submittedName>
        <fullName evidence="2">GCN5-related N-acetyltransferase</fullName>
    </submittedName>
</protein>
<dbReference type="GO" id="GO:0034069">
    <property type="term" value="F:aminoglycoside N-acetyltransferase activity"/>
    <property type="evidence" value="ECO:0007669"/>
    <property type="project" value="TreeGrafter"/>
</dbReference>
<evidence type="ECO:0000259" key="1">
    <source>
        <dbReference type="PROSITE" id="PS51186"/>
    </source>
</evidence>
<sequence>MKREFEYSTVNSSEDIQKFGSILGQCFLAPPDEEQTWLKRMGVENIRLIREQKEIVGGLVTIPMGQWWGSESVPITGIAGVGIAPESRGSGAALSLMQQAIKELYENDVPISVLYPATQRLYRKAGYEQGGSFCSWEIPAQSIQIKEQPLPVKSVPLDSEIFYKLYAKQAKNINGYLNRNQTIWNRIIQPSDKEVFYGYIIGSIEKPEGYIIISQYSRDSDNILSVVDWVLLTNAATKTFWSFLSNHRSQINKIRWRGSVIDNLTFTLPEQTAKNRFIKRWMLRVINVEKAFSARGYCSGIETELHLEITDDLIAENNGKFVLSVVDGRGNIEKGGKGELKLDIRELASLFTGLFSPQQLQLTGKLDGEEQVISTATQIFAGTSPWMMDFF</sequence>
<dbReference type="InterPro" id="IPR041380">
    <property type="entry name" value="Acetyltransf_17"/>
</dbReference>
<dbReference type="InterPro" id="IPR000182">
    <property type="entry name" value="GNAT_dom"/>
</dbReference>
<dbReference type="EMBL" id="AP018227">
    <property type="protein sequence ID" value="BAY82430.1"/>
    <property type="molecule type" value="Genomic_DNA"/>
</dbReference>
<dbReference type="Proteomes" id="UP000218418">
    <property type="component" value="Chromosome"/>
</dbReference>
<keyword evidence="2" id="KW-0808">Transferase</keyword>
<evidence type="ECO:0000313" key="3">
    <source>
        <dbReference type="Proteomes" id="UP000218418"/>
    </source>
</evidence>
<feature type="domain" description="N-acetyltransferase" evidence="1">
    <location>
        <begin position="5"/>
        <end position="151"/>
    </location>
</feature>
<dbReference type="PANTHER" id="PTHR37817:SF1">
    <property type="entry name" value="N-ACETYLTRANSFERASE EIS"/>
    <property type="match status" value="1"/>
</dbReference>
<dbReference type="InterPro" id="IPR051554">
    <property type="entry name" value="Acetyltransferase_Eis"/>
</dbReference>
<dbReference type="AlphaFoldDB" id="A0A1Z4LMH7"/>
<dbReference type="SUPFAM" id="SSF55729">
    <property type="entry name" value="Acyl-CoA N-acyltransferases (Nat)"/>
    <property type="match status" value="1"/>
</dbReference>
<dbReference type="InterPro" id="IPR016181">
    <property type="entry name" value="Acyl_CoA_acyltransferase"/>
</dbReference>
<dbReference type="InterPro" id="IPR036527">
    <property type="entry name" value="SCP2_sterol-bd_dom_sf"/>
</dbReference>
<dbReference type="GO" id="GO:0030649">
    <property type="term" value="P:aminoglycoside antibiotic catabolic process"/>
    <property type="evidence" value="ECO:0007669"/>
    <property type="project" value="TreeGrafter"/>
</dbReference>
<dbReference type="PROSITE" id="PS51186">
    <property type="entry name" value="GNAT"/>
    <property type="match status" value="1"/>
</dbReference>
<dbReference type="Gene3D" id="3.40.630.30">
    <property type="match status" value="2"/>
</dbReference>
<keyword evidence="3" id="KW-1185">Reference proteome</keyword>
<dbReference type="SUPFAM" id="SSF55718">
    <property type="entry name" value="SCP-like"/>
    <property type="match status" value="1"/>
</dbReference>
<dbReference type="Pfam" id="PF13527">
    <property type="entry name" value="Acetyltransf_9"/>
    <property type="match status" value="1"/>
</dbReference>
<dbReference type="Gene3D" id="3.30.1050.10">
    <property type="entry name" value="SCP2 sterol-binding domain"/>
    <property type="match status" value="1"/>
</dbReference>
<dbReference type="Pfam" id="PF13530">
    <property type="entry name" value="SCP2_2"/>
    <property type="match status" value="1"/>
</dbReference>
<proteinExistence type="predicted"/>
<dbReference type="PANTHER" id="PTHR37817">
    <property type="entry name" value="N-ACETYLTRANSFERASE EIS"/>
    <property type="match status" value="1"/>
</dbReference>
<reference evidence="2 3" key="1">
    <citation type="submission" date="2017-06" db="EMBL/GenBank/DDBJ databases">
        <title>Genome sequencing of cyanobaciteial culture collection at National Institute for Environmental Studies (NIES).</title>
        <authorList>
            <person name="Hirose Y."/>
            <person name="Shimura Y."/>
            <person name="Fujisawa T."/>
            <person name="Nakamura Y."/>
            <person name="Kawachi M."/>
        </authorList>
    </citation>
    <scope>NUCLEOTIDE SEQUENCE [LARGE SCALE GENOMIC DNA]</scope>
    <source>
        <strain evidence="2 3">NIES-267</strain>
    </source>
</reference>
<organism evidence="2 3">
    <name type="scientific">Calothrix parasitica NIES-267</name>
    <dbReference type="NCBI Taxonomy" id="1973488"/>
    <lineage>
        <taxon>Bacteria</taxon>
        <taxon>Bacillati</taxon>
        <taxon>Cyanobacteriota</taxon>
        <taxon>Cyanophyceae</taxon>
        <taxon>Nostocales</taxon>
        <taxon>Calotrichaceae</taxon>
        <taxon>Calothrix</taxon>
    </lineage>
</organism>
<accession>A0A1Z4LMH7</accession>
<dbReference type="Pfam" id="PF17668">
    <property type="entry name" value="Acetyltransf_17"/>
    <property type="match status" value="1"/>
</dbReference>
<evidence type="ECO:0000313" key="2">
    <source>
        <dbReference type="EMBL" id="BAY82430.1"/>
    </source>
</evidence>
<gene>
    <name evidence="2" type="ORF">NIES267_19100</name>
</gene>
<dbReference type="InterPro" id="IPR025559">
    <property type="entry name" value="Eis_dom"/>
</dbReference>
<dbReference type="OrthoDB" id="3498897at2"/>